<organism evidence="1 2">
    <name type="scientific">Monilinia laxa</name>
    <name type="common">Brown rot fungus</name>
    <name type="synonym">Sclerotinia laxa</name>
    <dbReference type="NCBI Taxonomy" id="61186"/>
    <lineage>
        <taxon>Eukaryota</taxon>
        <taxon>Fungi</taxon>
        <taxon>Dikarya</taxon>
        <taxon>Ascomycota</taxon>
        <taxon>Pezizomycotina</taxon>
        <taxon>Leotiomycetes</taxon>
        <taxon>Helotiales</taxon>
        <taxon>Sclerotiniaceae</taxon>
        <taxon>Monilinia</taxon>
    </lineage>
</organism>
<proteinExistence type="predicted"/>
<dbReference type="AlphaFoldDB" id="A0A5N6JUA2"/>
<accession>A0A5N6JUA2</accession>
<dbReference type="EMBL" id="VIGI01000013">
    <property type="protein sequence ID" value="KAB8292405.1"/>
    <property type="molecule type" value="Genomic_DNA"/>
</dbReference>
<comment type="caution">
    <text evidence="1">The sequence shown here is derived from an EMBL/GenBank/DDBJ whole genome shotgun (WGS) entry which is preliminary data.</text>
</comment>
<sequence length="178" mass="21029">MLSDRNHWIYRTMLETSSDNNTIKWHFLSLHSIPKGDWFYEKELDERRVRINILHFVRHIHSYIHIEYIHEIARSTYIQFINVQSSTPNSIENLGICPYPSFNTIISASLNPISVSKSLHGIMTTAESTISKYAVGTIHYPFAVDLIFCFRIEIEGCCKKKLLLLFFSLWYLHLRQEY</sequence>
<gene>
    <name evidence="1" type="ORF">EYC80_008137</name>
</gene>
<protein>
    <submittedName>
        <fullName evidence="1">Uncharacterized protein</fullName>
    </submittedName>
</protein>
<evidence type="ECO:0000313" key="2">
    <source>
        <dbReference type="Proteomes" id="UP000326757"/>
    </source>
</evidence>
<dbReference type="OrthoDB" id="10492925at2759"/>
<name>A0A5N6JUA2_MONLA</name>
<dbReference type="Proteomes" id="UP000326757">
    <property type="component" value="Unassembled WGS sequence"/>
</dbReference>
<keyword evidence="2" id="KW-1185">Reference proteome</keyword>
<reference evidence="1 2" key="1">
    <citation type="submission" date="2019-06" db="EMBL/GenBank/DDBJ databases">
        <title>Genome Sequence of the Brown Rot Fungal Pathogen Monilinia laxa.</title>
        <authorList>
            <person name="De Miccolis Angelini R.M."/>
            <person name="Landi L."/>
            <person name="Abate D."/>
            <person name="Pollastro S."/>
            <person name="Romanazzi G."/>
            <person name="Faretra F."/>
        </authorList>
    </citation>
    <scope>NUCLEOTIDE SEQUENCE [LARGE SCALE GENOMIC DNA]</scope>
    <source>
        <strain evidence="1 2">Mlax316</strain>
    </source>
</reference>
<evidence type="ECO:0000313" key="1">
    <source>
        <dbReference type="EMBL" id="KAB8292405.1"/>
    </source>
</evidence>